<reference evidence="2 3" key="1">
    <citation type="journal article" date="2019" name="Environ. Microbiol.">
        <title>Species interactions and distinct microbial communities in high Arctic permafrost affected cryosols are associated with the CH4 and CO2 gas fluxes.</title>
        <authorList>
            <person name="Altshuler I."/>
            <person name="Hamel J."/>
            <person name="Turney S."/>
            <person name="Magnuson E."/>
            <person name="Levesque R."/>
            <person name="Greer C."/>
            <person name="Whyte L.G."/>
        </authorList>
    </citation>
    <scope>NUCLEOTIDE SEQUENCE [LARGE SCALE GENOMIC DNA]</scope>
    <source>
        <strain evidence="2 3">E6.1</strain>
    </source>
</reference>
<evidence type="ECO:0000313" key="3">
    <source>
        <dbReference type="Proteomes" id="UP000319931"/>
    </source>
</evidence>
<sequence>MKADEDLEELFVGRDDEVRRLLVFFSRRRGGLIPIGGHPGTGKSTFVNFVQRLLVTGRSTEHLEGVSFHRAVPCSAPFEVRPDDGAVEVLRKALTSLCRSVEDHCKRYGKSTPKQVQGLLQALTGHQAGGKNLAIGGSWLGHGANVAYGSSSSTSSAFLTDEFALASRISEIAALVRDELESAGAVIVIDNTELLEDAFLCETLSALRDTALAVEGLWWIVIGRHGLGGLLSPGVRRLRGYVAQGLDVADLTVAEFASLLELRRKYFTVSPETALPISLKLASSIYLMSNGDIRMTMDFLESAISEYVADHREPVTQDDKAWLRMARTQVERYMSNLATNEPHLMKFVKQVVSIQIDQVTAQDHRRFGYASEQELIVALGELADQGLMRRRKAAKEEWTYIPSGYLEIARFFRNIDHLQ</sequence>
<proteinExistence type="predicted"/>
<gene>
    <name evidence="2" type="ORF">EAH76_10860</name>
</gene>
<name>A0A502FZW5_9SPHN</name>
<dbReference type="Gene3D" id="3.40.50.300">
    <property type="entry name" value="P-loop containing nucleotide triphosphate hydrolases"/>
    <property type="match status" value="1"/>
</dbReference>
<comment type="caution">
    <text evidence="2">The sequence shown here is derived from an EMBL/GenBank/DDBJ whole genome shotgun (WGS) entry which is preliminary data.</text>
</comment>
<dbReference type="AlphaFoldDB" id="A0A502FZW5"/>
<dbReference type="InterPro" id="IPR027417">
    <property type="entry name" value="P-loop_NTPase"/>
</dbReference>
<dbReference type="GO" id="GO:0005524">
    <property type="term" value="F:ATP binding"/>
    <property type="evidence" value="ECO:0007669"/>
    <property type="project" value="UniProtKB-KW"/>
</dbReference>
<dbReference type="Pfam" id="PF13191">
    <property type="entry name" value="AAA_16"/>
    <property type="match status" value="1"/>
</dbReference>
<evidence type="ECO:0000313" key="2">
    <source>
        <dbReference type="EMBL" id="TPG55064.1"/>
    </source>
</evidence>
<dbReference type="InterPro" id="IPR041664">
    <property type="entry name" value="AAA_16"/>
</dbReference>
<dbReference type="SUPFAM" id="SSF52540">
    <property type="entry name" value="P-loop containing nucleoside triphosphate hydrolases"/>
    <property type="match status" value="1"/>
</dbReference>
<keyword evidence="2" id="KW-0547">Nucleotide-binding</keyword>
<dbReference type="Proteomes" id="UP000319931">
    <property type="component" value="Unassembled WGS sequence"/>
</dbReference>
<dbReference type="EMBL" id="RCZC01000002">
    <property type="protein sequence ID" value="TPG55064.1"/>
    <property type="molecule type" value="Genomic_DNA"/>
</dbReference>
<feature type="domain" description="Orc1-like AAA ATPase" evidence="1">
    <location>
        <begin position="11"/>
        <end position="207"/>
    </location>
</feature>
<keyword evidence="2" id="KW-0067">ATP-binding</keyword>
<accession>A0A502FZW5</accession>
<evidence type="ECO:0000259" key="1">
    <source>
        <dbReference type="Pfam" id="PF13191"/>
    </source>
</evidence>
<organism evidence="2 3">
    <name type="scientific">Sphingomonas glacialis</name>
    <dbReference type="NCBI Taxonomy" id="658225"/>
    <lineage>
        <taxon>Bacteria</taxon>
        <taxon>Pseudomonadati</taxon>
        <taxon>Pseudomonadota</taxon>
        <taxon>Alphaproteobacteria</taxon>
        <taxon>Sphingomonadales</taxon>
        <taxon>Sphingomonadaceae</taxon>
        <taxon>Sphingomonas</taxon>
    </lineage>
</organism>
<keyword evidence="3" id="KW-1185">Reference proteome</keyword>
<protein>
    <submittedName>
        <fullName evidence="2">ATP-binding protein</fullName>
    </submittedName>
</protein>